<comment type="caution">
    <text evidence="6">The sequence shown here is derived from an EMBL/GenBank/DDBJ whole genome shotgun (WGS) entry which is preliminary data.</text>
</comment>
<evidence type="ECO:0000256" key="4">
    <source>
        <dbReference type="ARBA" id="ARBA00022729"/>
    </source>
</evidence>
<evidence type="ECO:0000313" key="6">
    <source>
        <dbReference type="EMBL" id="KAE8963993.1"/>
    </source>
</evidence>
<feature type="chain" id="PRO_5045012787" description="RxLR effector protein" evidence="5">
    <location>
        <begin position="29"/>
        <end position="179"/>
    </location>
</feature>
<name>A0A6A3H4R9_9STRA</name>
<comment type="similarity">
    <text evidence="2 5">Belongs to the RxLR effector family.</text>
</comment>
<gene>
    <name evidence="6" type="ORF">PR001_g29202</name>
</gene>
<keyword evidence="3 5" id="KW-0964">Secreted</keyword>
<comment type="subcellular location">
    <subcellularLocation>
        <location evidence="1 5">Secreted</location>
    </subcellularLocation>
</comment>
<dbReference type="InterPro" id="IPR031825">
    <property type="entry name" value="RXLR"/>
</dbReference>
<keyword evidence="4 5" id="KW-0732">Signal</keyword>
<protein>
    <recommendedName>
        <fullName evidence="5">RxLR effector protein</fullName>
    </recommendedName>
</protein>
<reference evidence="6 7" key="1">
    <citation type="submission" date="2018-09" db="EMBL/GenBank/DDBJ databases">
        <title>Genomic investigation of the strawberry pathogen Phytophthora fragariae indicates pathogenicity is determined by transcriptional variation in three key races.</title>
        <authorList>
            <person name="Adams T.M."/>
            <person name="Armitage A.D."/>
            <person name="Sobczyk M.K."/>
            <person name="Bates H.J."/>
            <person name="Dunwell J.M."/>
            <person name="Nellist C.F."/>
            <person name="Harrison R.J."/>
        </authorList>
    </citation>
    <scope>NUCLEOTIDE SEQUENCE [LARGE SCALE GENOMIC DNA]</scope>
    <source>
        <strain evidence="6 7">SCRP249</strain>
    </source>
</reference>
<evidence type="ECO:0000256" key="2">
    <source>
        <dbReference type="ARBA" id="ARBA00010400"/>
    </source>
</evidence>
<sequence>MARSGYAGYGILLLVLLSFLVSCEVASAVDESKISAQGSETRRLLRSDEGAELSKVNEEERAITDLSKNLKTWAKNTHVVKNWQLKVDTKKVEKAKELYTKKVEKAKDLYMRGASYHAFLKADISPEQLYKALDLKDDMRNAMKFYGNWATLHNNPKYQIWRKYDTFWTDVQNKKMGVV</sequence>
<evidence type="ECO:0000256" key="3">
    <source>
        <dbReference type="ARBA" id="ARBA00022525"/>
    </source>
</evidence>
<dbReference type="Proteomes" id="UP000429607">
    <property type="component" value="Unassembled WGS sequence"/>
</dbReference>
<evidence type="ECO:0000313" key="7">
    <source>
        <dbReference type="Proteomes" id="UP000429607"/>
    </source>
</evidence>
<evidence type="ECO:0000256" key="5">
    <source>
        <dbReference type="RuleBase" id="RU367124"/>
    </source>
</evidence>
<feature type="signal peptide" evidence="5">
    <location>
        <begin position="1"/>
        <end position="28"/>
    </location>
</feature>
<comment type="domain">
    <text evidence="5">The RxLR-dEER motif acts to carry the protein into the host cell cytoplasm through binding to cell surface phosphatidylinositol-3-phosphate.</text>
</comment>
<dbReference type="Pfam" id="PF16810">
    <property type="entry name" value="RXLR"/>
    <property type="match status" value="1"/>
</dbReference>
<proteinExistence type="inferred from homology"/>
<comment type="function">
    <text evidence="5">Effector that suppresses plant defense responses during pathogen infection.</text>
</comment>
<evidence type="ECO:0000256" key="1">
    <source>
        <dbReference type="ARBA" id="ARBA00004613"/>
    </source>
</evidence>
<dbReference type="EMBL" id="QXFV01005685">
    <property type="protein sequence ID" value="KAE8963993.1"/>
    <property type="molecule type" value="Genomic_DNA"/>
</dbReference>
<accession>A0A6A3H4R9</accession>
<organism evidence="6 7">
    <name type="scientific">Phytophthora rubi</name>
    <dbReference type="NCBI Taxonomy" id="129364"/>
    <lineage>
        <taxon>Eukaryota</taxon>
        <taxon>Sar</taxon>
        <taxon>Stramenopiles</taxon>
        <taxon>Oomycota</taxon>
        <taxon>Peronosporomycetes</taxon>
        <taxon>Peronosporales</taxon>
        <taxon>Peronosporaceae</taxon>
        <taxon>Phytophthora</taxon>
    </lineage>
</organism>
<dbReference type="PROSITE" id="PS51257">
    <property type="entry name" value="PROKAR_LIPOPROTEIN"/>
    <property type="match status" value="1"/>
</dbReference>
<dbReference type="AlphaFoldDB" id="A0A6A3H4R9"/>